<dbReference type="GO" id="GO:0090729">
    <property type="term" value="F:toxin activity"/>
    <property type="evidence" value="ECO:0007669"/>
    <property type="project" value="UniProtKB-KW"/>
</dbReference>
<keyword evidence="8" id="KW-1185">Reference proteome</keyword>
<dbReference type="RefSeq" id="WP_058291663.1">
    <property type="nucleotide sequence ID" value="NZ_CYSD01000043.1"/>
</dbReference>
<keyword evidence="7" id="KW-0413">Isomerase</keyword>
<keyword evidence="3" id="KW-0677">Repeat</keyword>
<dbReference type="SMART" id="SM00554">
    <property type="entry name" value="FAS1"/>
    <property type="match status" value="2"/>
</dbReference>
<evidence type="ECO:0000313" key="7">
    <source>
        <dbReference type="EMBL" id="CUH81955.1"/>
    </source>
</evidence>
<dbReference type="GO" id="GO:0016020">
    <property type="term" value="C:membrane"/>
    <property type="evidence" value="ECO:0007669"/>
    <property type="project" value="UniProtKB-SubCell"/>
</dbReference>
<accession>A0A0P1GJA1</accession>
<evidence type="ECO:0000259" key="6">
    <source>
        <dbReference type="PROSITE" id="PS50213"/>
    </source>
</evidence>
<protein>
    <submittedName>
        <fullName evidence="7">Poly(Beta-D-mannuronate) C5 epimerase 1</fullName>
        <ecNumber evidence="7">5.1.3.-</ecNumber>
    </submittedName>
</protein>
<dbReference type="GO" id="GO:0016853">
    <property type="term" value="F:isomerase activity"/>
    <property type="evidence" value="ECO:0007669"/>
    <property type="project" value="UniProtKB-KW"/>
</dbReference>
<dbReference type="GO" id="GO:0005615">
    <property type="term" value="C:extracellular space"/>
    <property type="evidence" value="ECO:0007669"/>
    <property type="project" value="TreeGrafter"/>
</dbReference>
<reference evidence="7 8" key="1">
    <citation type="submission" date="2015-09" db="EMBL/GenBank/DDBJ databases">
        <authorList>
            <consortium name="Swine Surveillance"/>
        </authorList>
    </citation>
    <scope>NUCLEOTIDE SEQUENCE [LARGE SCALE GENOMIC DNA]</scope>
    <source>
        <strain evidence="7 8">CECT 7557</strain>
    </source>
</reference>
<dbReference type="PANTHER" id="PTHR10900:SF77">
    <property type="entry name" value="FI19380P1"/>
    <property type="match status" value="1"/>
</dbReference>
<evidence type="ECO:0000256" key="5">
    <source>
        <dbReference type="ARBA" id="ARBA00023136"/>
    </source>
</evidence>
<dbReference type="InterPro" id="IPR003995">
    <property type="entry name" value="RTX_toxin_determinant-A"/>
</dbReference>
<comment type="subcellular location">
    <subcellularLocation>
        <location evidence="1">Membrane</location>
    </subcellularLocation>
</comment>
<dbReference type="PRINTS" id="PR00313">
    <property type="entry name" value="CABNDNGRPT"/>
</dbReference>
<dbReference type="PROSITE" id="PS00330">
    <property type="entry name" value="HEMOLYSIN_CALCIUM"/>
    <property type="match status" value="2"/>
</dbReference>
<dbReference type="AlphaFoldDB" id="A0A0P1GJA1"/>
<dbReference type="InterPro" id="IPR011049">
    <property type="entry name" value="Serralysin-like_metalloprot_C"/>
</dbReference>
<dbReference type="Gene3D" id="2.30.180.10">
    <property type="entry name" value="FAS1 domain"/>
    <property type="match status" value="2"/>
</dbReference>
<evidence type="ECO:0000313" key="8">
    <source>
        <dbReference type="Proteomes" id="UP000052022"/>
    </source>
</evidence>
<proteinExistence type="predicted"/>
<dbReference type="InterPro" id="IPR001343">
    <property type="entry name" value="Hemolysn_Ca-bd"/>
</dbReference>
<dbReference type="InterPro" id="IPR018511">
    <property type="entry name" value="Hemolysin-typ_Ca-bd_CS"/>
</dbReference>
<dbReference type="InterPro" id="IPR050904">
    <property type="entry name" value="Adhesion/Biosynth-related"/>
</dbReference>
<name>A0A0P1GJA1_9RHOB</name>
<dbReference type="STRING" id="928856.SAMN04488049_10518"/>
<evidence type="ECO:0000256" key="1">
    <source>
        <dbReference type="ARBA" id="ARBA00004370"/>
    </source>
</evidence>
<dbReference type="InterPro" id="IPR000782">
    <property type="entry name" value="FAS1_domain"/>
</dbReference>
<dbReference type="PANTHER" id="PTHR10900">
    <property type="entry name" value="PERIOSTIN-RELATED"/>
    <property type="match status" value="1"/>
</dbReference>
<dbReference type="EMBL" id="CYSD01000043">
    <property type="protein sequence ID" value="CUH81955.1"/>
    <property type="molecule type" value="Genomic_DNA"/>
</dbReference>
<dbReference type="PRINTS" id="PR01488">
    <property type="entry name" value="RTXTOXINA"/>
</dbReference>
<dbReference type="EC" id="5.1.3.-" evidence="7"/>
<evidence type="ECO:0000256" key="3">
    <source>
        <dbReference type="ARBA" id="ARBA00022737"/>
    </source>
</evidence>
<dbReference type="Pfam" id="PF02469">
    <property type="entry name" value="Fasciclin"/>
    <property type="match status" value="2"/>
</dbReference>
<dbReference type="GO" id="GO:0005509">
    <property type="term" value="F:calcium ion binding"/>
    <property type="evidence" value="ECO:0007669"/>
    <property type="project" value="InterPro"/>
</dbReference>
<feature type="domain" description="FAS1" evidence="6">
    <location>
        <begin position="151"/>
        <end position="307"/>
    </location>
</feature>
<dbReference type="Gene3D" id="2.150.10.10">
    <property type="entry name" value="Serralysin-like metalloprotease, C-terminal"/>
    <property type="match status" value="1"/>
</dbReference>
<dbReference type="Proteomes" id="UP000052022">
    <property type="component" value="Unassembled WGS sequence"/>
</dbReference>
<feature type="domain" description="FAS1" evidence="6">
    <location>
        <begin position="332"/>
        <end position="486"/>
    </location>
</feature>
<dbReference type="SUPFAM" id="SSF82153">
    <property type="entry name" value="FAS1 domain"/>
    <property type="match status" value="2"/>
</dbReference>
<keyword evidence="4" id="KW-0843">Virulence</keyword>
<keyword evidence="2" id="KW-0800">Toxin</keyword>
<evidence type="ECO:0000256" key="2">
    <source>
        <dbReference type="ARBA" id="ARBA00022656"/>
    </source>
</evidence>
<evidence type="ECO:0000256" key="4">
    <source>
        <dbReference type="ARBA" id="ARBA00023026"/>
    </source>
</evidence>
<dbReference type="PROSITE" id="PS50213">
    <property type="entry name" value="FAS1"/>
    <property type="match status" value="2"/>
</dbReference>
<dbReference type="SUPFAM" id="SSF51120">
    <property type="entry name" value="beta-Roll"/>
    <property type="match status" value="1"/>
</dbReference>
<gene>
    <name evidence="7" type="primary">algE1</name>
    <name evidence="7" type="ORF">TRM7557_03674</name>
</gene>
<sequence>MTTFSFTAYENSDLFGHGRIMEHAQFTVPDGPTVDVSLTDDDHFLSGDAWCNEFGDDKSGQTGTLTRVADGGSVGINGRIYAENVWTVTGDNGQSYLLVEVEQPGLLPDSFTFLGDVPPAGTELTVGHRANVTGKGLSYDQLGAGAVADPDPNIVDIAAGSDDFNILVLALQTAGLDGVVRDADDITVFAPTDAAFTQLAVDLGFDGDITDEGAIFGFIADALAGLATDGDPIPLLQNILSYHVSPGSKTAAEVDALDQVATLLEGASFGSEGTELVDNDPDIDNPNIVIPDIAASNGTLQVIDRVLLPIDVPGTPPADPAPAEPTLAGIVAASGGVFDEDATDFDILLNAVQAAGLAEALDDPEASLTVFAPTDGAFVGLSQALGFEGDDEEGAFAFLVEALALLNDGDAIGLLQSVLLYHVAPGALDSTAVLGATSIPTLLTGASLGVDGARLVDAEPDVANPNLIATDIPASNGIAHVLDGVLLPADLLQSDGSNEVDFIIGDDTAEYIRTGHDNDFVDGNGGADKILLGRGNDVGFGGDGADYMQGGRGNDTLRGDDGDDKLRGGSGDDLIDGGLGDDNLMGNSGFDTFVFNTGDGHDTIRGFQQGEDLIDLSAMGISDFDLLLENAIVRGSGVQINISEDQSILVRGPHLDLMETDFILALDPAADSLL</sequence>
<dbReference type="InterPro" id="IPR036378">
    <property type="entry name" value="FAS1_dom_sf"/>
</dbReference>
<organism evidence="7 8">
    <name type="scientific">Tritonibacter multivorans</name>
    <dbReference type="NCBI Taxonomy" id="928856"/>
    <lineage>
        <taxon>Bacteria</taxon>
        <taxon>Pseudomonadati</taxon>
        <taxon>Pseudomonadota</taxon>
        <taxon>Alphaproteobacteria</taxon>
        <taxon>Rhodobacterales</taxon>
        <taxon>Paracoccaceae</taxon>
        <taxon>Tritonibacter</taxon>
    </lineage>
</organism>
<dbReference type="Pfam" id="PF00353">
    <property type="entry name" value="HemolysinCabind"/>
    <property type="match status" value="2"/>
</dbReference>
<keyword evidence="5" id="KW-0472">Membrane</keyword>